<gene>
    <name evidence="2" type="ORF">GR167_06070</name>
</gene>
<protein>
    <recommendedName>
        <fullName evidence="4">Pilus assembly protein</fullName>
    </recommendedName>
</protein>
<keyword evidence="1" id="KW-1133">Transmembrane helix</keyword>
<accession>A0A6L8LK48</accession>
<reference evidence="2 3" key="1">
    <citation type="submission" date="2020-01" db="EMBL/GenBank/DDBJ databases">
        <authorList>
            <person name="Chen S."/>
        </authorList>
    </citation>
    <scope>NUCLEOTIDE SEQUENCE [LARGE SCALE GENOMIC DNA]</scope>
    <source>
        <strain evidence="2 3">GS-10</strain>
    </source>
</reference>
<name>A0A6L8LK48_9RHOB</name>
<dbReference type="RefSeq" id="WP_160972525.1">
    <property type="nucleotide sequence ID" value="NZ_WWEN01000002.1"/>
</dbReference>
<comment type="caution">
    <text evidence="2">The sequence shown here is derived from an EMBL/GenBank/DDBJ whole genome shotgun (WGS) entry which is preliminary data.</text>
</comment>
<keyword evidence="3" id="KW-1185">Reference proteome</keyword>
<dbReference type="AlphaFoldDB" id="A0A6L8LK48"/>
<evidence type="ECO:0000256" key="1">
    <source>
        <dbReference type="SAM" id="Phobius"/>
    </source>
</evidence>
<feature type="transmembrane region" description="Helical" evidence="1">
    <location>
        <begin position="24"/>
        <end position="43"/>
    </location>
</feature>
<evidence type="ECO:0008006" key="4">
    <source>
        <dbReference type="Google" id="ProtNLM"/>
    </source>
</evidence>
<organism evidence="2 3">
    <name type="scientific">Thalassovita mangrovi</name>
    <dbReference type="NCBI Taxonomy" id="2692236"/>
    <lineage>
        <taxon>Bacteria</taxon>
        <taxon>Pseudomonadati</taxon>
        <taxon>Pseudomonadota</taxon>
        <taxon>Alphaproteobacteria</taxon>
        <taxon>Rhodobacterales</taxon>
        <taxon>Roseobacteraceae</taxon>
        <taxon>Thalassovita</taxon>
    </lineage>
</organism>
<sequence>MTEVSTFNYRQFAEDESGAVTVDWVVLTGAIVGLAFAATIPVFSSTEAASNAASLSLQDAIVSAGEVN</sequence>
<keyword evidence="1" id="KW-0812">Transmembrane</keyword>
<evidence type="ECO:0000313" key="2">
    <source>
        <dbReference type="EMBL" id="MYM54860.1"/>
    </source>
</evidence>
<dbReference type="Proteomes" id="UP000479043">
    <property type="component" value="Unassembled WGS sequence"/>
</dbReference>
<proteinExistence type="predicted"/>
<evidence type="ECO:0000313" key="3">
    <source>
        <dbReference type="Proteomes" id="UP000479043"/>
    </source>
</evidence>
<dbReference type="EMBL" id="WWEN01000002">
    <property type="protein sequence ID" value="MYM54860.1"/>
    <property type="molecule type" value="Genomic_DNA"/>
</dbReference>
<keyword evidence="1" id="KW-0472">Membrane</keyword>